<protein>
    <submittedName>
        <fullName evidence="1">Uncharacterized protein</fullName>
    </submittedName>
</protein>
<accession>A0A0K2UW54</accession>
<evidence type="ECO:0000313" key="1">
    <source>
        <dbReference type="EMBL" id="CDW42310.1"/>
    </source>
</evidence>
<dbReference type="EMBL" id="HACA01024949">
    <property type="protein sequence ID" value="CDW42310.1"/>
    <property type="molecule type" value="Transcribed_RNA"/>
</dbReference>
<sequence>MWELLLLCLYFFQSDETFKKQFYLVIVLQKEHKLTNALYPYYS</sequence>
<dbReference type="AlphaFoldDB" id="A0A0K2UW54"/>
<proteinExistence type="predicted"/>
<reference evidence="1" key="1">
    <citation type="submission" date="2014-05" db="EMBL/GenBank/DDBJ databases">
        <authorList>
            <person name="Chronopoulou M."/>
        </authorList>
    </citation>
    <scope>NUCLEOTIDE SEQUENCE</scope>
    <source>
        <tissue evidence="1">Whole organism</tissue>
    </source>
</reference>
<name>A0A0K2UW54_LEPSM</name>
<organism evidence="1">
    <name type="scientific">Lepeophtheirus salmonis</name>
    <name type="common">Salmon louse</name>
    <name type="synonym">Caligus salmonis</name>
    <dbReference type="NCBI Taxonomy" id="72036"/>
    <lineage>
        <taxon>Eukaryota</taxon>
        <taxon>Metazoa</taxon>
        <taxon>Ecdysozoa</taxon>
        <taxon>Arthropoda</taxon>
        <taxon>Crustacea</taxon>
        <taxon>Multicrustacea</taxon>
        <taxon>Hexanauplia</taxon>
        <taxon>Copepoda</taxon>
        <taxon>Siphonostomatoida</taxon>
        <taxon>Caligidae</taxon>
        <taxon>Lepeophtheirus</taxon>
    </lineage>
</organism>